<dbReference type="EC" id="3.4.19.12" evidence="2"/>
<evidence type="ECO:0000256" key="2">
    <source>
        <dbReference type="RuleBase" id="RU366025"/>
    </source>
</evidence>
<evidence type="ECO:0000259" key="4">
    <source>
        <dbReference type="PROSITE" id="PS50235"/>
    </source>
</evidence>
<protein>
    <recommendedName>
        <fullName evidence="2">Ubiquitin carboxyl-terminal hydrolase</fullName>
        <ecNumber evidence="2">3.4.19.12</ecNumber>
    </recommendedName>
</protein>
<dbReference type="SUPFAM" id="SSF54001">
    <property type="entry name" value="Cysteine proteinases"/>
    <property type="match status" value="1"/>
</dbReference>
<comment type="catalytic activity">
    <reaction evidence="1 2">
        <text>Thiol-dependent hydrolysis of ester, thioester, amide, peptide and isopeptide bonds formed by the C-terminal Gly of ubiquitin (a 76-residue protein attached to proteins as an intracellular targeting signal).</text>
        <dbReference type="EC" id="3.4.19.12"/>
    </reaction>
</comment>
<evidence type="ECO:0000256" key="1">
    <source>
        <dbReference type="ARBA" id="ARBA00000707"/>
    </source>
</evidence>
<dbReference type="GO" id="GO:0004843">
    <property type="term" value="F:cysteine-type deubiquitinase activity"/>
    <property type="evidence" value="ECO:0007669"/>
    <property type="project" value="UniProtKB-UniRule"/>
</dbReference>
<keyword evidence="6" id="KW-1185">Reference proteome</keyword>
<feature type="compositionally biased region" description="Low complexity" evidence="3">
    <location>
        <begin position="65"/>
        <end position="76"/>
    </location>
</feature>
<dbReference type="AlphaFoldDB" id="A0ABD6E480"/>
<dbReference type="Proteomes" id="UP001608902">
    <property type="component" value="Unassembled WGS sequence"/>
</dbReference>
<name>A0ABD6E480_9BILA</name>
<keyword evidence="2" id="KW-0788">Thiol protease</keyword>
<organism evidence="5 6">
    <name type="scientific">Gnathostoma spinigerum</name>
    <dbReference type="NCBI Taxonomy" id="75299"/>
    <lineage>
        <taxon>Eukaryota</taxon>
        <taxon>Metazoa</taxon>
        <taxon>Ecdysozoa</taxon>
        <taxon>Nematoda</taxon>
        <taxon>Chromadorea</taxon>
        <taxon>Rhabditida</taxon>
        <taxon>Spirurina</taxon>
        <taxon>Gnathostomatomorpha</taxon>
        <taxon>Gnathostomatoidea</taxon>
        <taxon>Gnathostomatidae</taxon>
        <taxon>Gnathostoma</taxon>
    </lineage>
</organism>
<dbReference type="InterPro" id="IPR028889">
    <property type="entry name" value="USP"/>
</dbReference>
<keyword evidence="2" id="KW-0833">Ubl conjugation pathway</keyword>
<proteinExistence type="inferred from homology"/>
<reference evidence="5 6" key="1">
    <citation type="submission" date="2024-08" db="EMBL/GenBank/DDBJ databases">
        <title>Gnathostoma spinigerum genome.</title>
        <authorList>
            <person name="Gonzalez-Bertolin B."/>
            <person name="Monzon S."/>
            <person name="Zaballos A."/>
            <person name="Jimenez P."/>
            <person name="Dekumyoy P."/>
            <person name="Varona S."/>
            <person name="Cuesta I."/>
            <person name="Sumanam S."/>
            <person name="Adisakwattana P."/>
            <person name="Gasser R.B."/>
            <person name="Hernandez-Gonzalez A."/>
            <person name="Young N.D."/>
            <person name="Perteguer M.J."/>
        </authorList>
    </citation>
    <scope>NUCLEOTIDE SEQUENCE [LARGE SCALE GENOMIC DNA]</scope>
    <source>
        <strain evidence="5">AL3</strain>
        <tissue evidence="5">Liver</tissue>
    </source>
</reference>
<comment type="caution">
    <text evidence="5">The sequence shown here is derived from an EMBL/GenBank/DDBJ whole genome shotgun (WGS) entry which is preliminary data.</text>
</comment>
<dbReference type="GO" id="GO:0006508">
    <property type="term" value="P:proteolysis"/>
    <property type="evidence" value="ECO:0007669"/>
    <property type="project" value="UniProtKB-KW"/>
</dbReference>
<dbReference type="PROSITE" id="PS50235">
    <property type="entry name" value="USP_3"/>
    <property type="match status" value="1"/>
</dbReference>
<dbReference type="InterPro" id="IPR050185">
    <property type="entry name" value="Ub_carboxyl-term_hydrolase"/>
</dbReference>
<comment type="similarity">
    <text evidence="2">Belongs to the peptidase C19 family.</text>
</comment>
<dbReference type="Gene3D" id="3.90.70.10">
    <property type="entry name" value="Cysteine proteinases"/>
    <property type="match status" value="2"/>
</dbReference>
<evidence type="ECO:0000313" key="5">
    <source>
        <dbReference type="EMBL" id="MFH4974750.1"/>
    </source>
</evidence>
<dbReference type="Pfam" id="PF00443">
    <property type="entry name" value="UCH"/>
    <property type="match status" value="1"/>
</dbReference>
<feature type="domain" description="USP" evidence="4">
    <location>
        <begin position="186"/>
        <end position="787"/>
    </location>
</feature>
<keyword evidence="2" id="KW-0378">Hydrolase</keyword>
<sequence length="853" mass="97250">MGTNSRARPWYDVDEDMEIIDSIPSTSFVRNTPERKSAIKSISQFFRRHFGSMKYKNSSSAPIKRSTSTDFSSRFTQYGNTPSNKVKRKRQIALSEADTNRTNQSRARSTSSLARNCRKVCEGRSGYQGLDTDENSFPEISAHNFHSPNLSLYQPSLIRSPTDACEVGSSTDISRPEDCKNTPCLRGIANFGNSCYMNAVLQCIAVLSPFADCVKSLQLRTNDHVPTAVGHSTDLVNLIYYLVYLLKCMWNNERNEIAARNFRAAIGKLNWNYCNETQQDAQELLVWLLDKVHDGLLLLSNSSSFISRQRLTFRSSIITDTFGAEFSSSIECRSCSFTKTNFDPYICVSIQLPENSWRSLYVLVVFAGMKRDRLMRYGVNVDRGALIKDIQECICGVAHLPQDQVLIVELFSGGIRPLLSLDTPVSKVFTRELYAVQLPAPCEKHLDNIYIIFVFVVDDIRQVSVKYRLSEPFVCLLSQNASYYEISAELFGTVSFHRLNDSLLNYASYSIRAVDKWGSLYDLSPDLPRPLFSSDVVRIIANGKCFHSIYQSVLPLIVELREERENYLMRLPPTVREKVVDHPSCDLIRGCLDSDPVLLTDCLKEYVQPESIEWKCERCGCNRARKIMEFRSLPSILIFHLKRFKQMNDGSVRKLDRIVKFPVHNLDMSRYLNGRKHISVGNSFPEDHNFDKYWSHRHSFPCSFSKPYNRTVSPSLYPAISERGFLYDLVAVVHHDGSTINAGHYTATTKNPIDGKWRTFDDLLVFSIDSSEVLCTGSAYILFYERQPAHAAQSASDSRSRSSRQHKSDLKCSLHQNSHENLRSFGIPKGLDRRNPSSCCYHSNFAVRETEVW</sequence>
<dbReference type="PROSITE" id="PS00973">
    <property type="entry name" value="USP_2"/>
    <property type="match status" value="1"/>
</dbReference>
<feature type="region of interest" description="Disordered" evidence="3">
    <location>
        <begin position="56"/>
        <end position="109"/>
    </location>
</feature>
<evidence type="ECO:0000256" key="3">
    <source>
        <dbReference type="SAM" id="MobiDB-lite"/>
    </source>
</evidence>
<dbReference type="InterPro" id="IPR001394">
    <property type="entry name" value="Peptidase_C19_UCH"/>
</dbReference>
<feature type="compositionally biased region" description="Polar residues" evidence="3">
    <location>
        <begin position="100"/>
        <end position="109"/>
    </location>
</feature>
<gene>
    <name evidence="5" type="ORF">AB6A40_001459</name>
</gene>
<dbReference type="CDD" id="cd02257">
    <property type="entry name" value="Peptidase_C19"/>
    <property type="match status" value="1"/>
</dbReference>
<dbReference type="PANTHER" id="PTHR21646">
    <property type="entry name" value="UBIQUITIN CARBOXYL-TERMINAL HYDROLASE"/>
    <property type="match status" value="1"/>
</dbReference>
<keyword evidence="2" id="KW-0645">Protease</keyword>
<dbReference type="EMBL" id="JBGFUD010000547">
    <property type="protein sequence ID" value="MFH4974750.1"/>
    <property type="molecule type" value="Genomic_DNA"/>
</dbReference>
<dbReference type="PROSITE" id="PS00972">
    <property type="entry name" value="USP_1"/>
    <property type="match status" value="1"/>
</dbReference>
<dbReference type="InterPro" id="IPR038765">
    <property type="entry name" value="Papain-like_cys_pep_sf"/>
</dbReference>
<dbReference type="InterPro" id="IPR018200">
    <property type="entry name" value="USP_CS"/>
</dbReference>
<evidence type="ECO:0000313" key="6">
    <source>
        <dbReference type="Proteomes" id="UP001608902"/>
    </source>
</evidence>
<accession>A0ABD6E480</accession>